<sequence length="1163" mass="128528">MVRLKGDRSGVLLGLALLNTVVGRKINTTIYDTNTAHISYTPQNDFCVRWSNHIFWKTCDAWAKPWQSEVFRSSKGKLVTLHRSLDHEQPTMTIKFQGSAIWLYGPPRSQLPGVPVDHKICLHENHRVTTDIVCYRVDVAEAYSASENYDAPVVIFAQGGLQDQEHRLVVSVGDPVDEVDKYRGIQFSHAVYTIERPTPWPTDEDSWRFREVVMHDTHPLLSYSPKDPVSSGWWPWSPGSSGWFSKTYMAEDGSRVSWRELQSRGESNLDEWGVDATITAGVVAIYGIPKAHITATDSLSDICVRVDSGPCETIDVKHAYLNAEHRHEAVLLWRNQALDSFRQTHISVRLVKTGGSDLRVFPFKAFHYYETQEYSSPDPPMGQLENIAVAHDDKAIVYHPERRCVNYFSWWCTKWFDAWSLKEAGPPGSALTYRSTLSSYRATEDPSITLDFQGSAVYVYGAPKSYMKNGFASQHVCINNDCHVVDVEQAYLNAPESSVELTSARSLQSLGTDNVTFSGIHPELNPVLIWSMTGLDDKVQHSLRLALAEQPSRDNAEMSIAKIVYTKVTYMPGQTRPDTPVPQPDQAYNGPLYPPHATKWAPRPPSPQPAPQPPSGPTQPPRQKVPADERPIWPFIFWPAIGAFIFCSLCLCMISTCESTAGGERRRIRPSTPPPVYVPRPPAPPRPTPRPPRPNPPPVQPVLRPQPKPYTSLIKPSPAPPKPPLPKQPTHRYPSPDRAGPSSDHHDPNNHRSTKPIPKSDLVFVDPQRAVVPPKSPVKPKAVNPPPKDSNNLGPHPGPSIAPPRPEYNPQKQPPASNSSQKTPHSSVNIPSRAQSAETSSLAPSRNVASPIPDYRSNRSTSQAASSSIFTPVPGHTSSAPRAVAPSSRVQVDNVVRQPQPVVRLPPQVPTKPNHTSLTTSATPSAQTINKTSTTNRPSERVIQPPPATTPSAPINPQVVPNPPQHPVSHQTERQSTATTSRSESSPEESTYAPDSDIAQWAQAHGFRIDRLMNTATKNEQTGPRTRPRRNPGQTRNAMLPSNPTAPDTPDQGSAYWRAWQRNFEETGQLLPGGSRVIRGVVSENRREQEGGQLGGHQRTVPARNPVDANTNGNRTQTRNTHVRQAETGSEAPAIPGPGPGPGARRPRGNRRSNQARDNNGQR</sequence>
<evidence type="ECO:0008006" key="5">
    <source>
        <dbReference type="Google" id="ProtNLM"/>
    </source>
</evidence>
<dbReference type="PRINTS" id="PR01217">
    <property type="entry name" value="PRICHEXTENSN"/>
</dbReference>
<protein>
    <recommendedName>
        <fullName evidence="5">Transmembrane protein</fullName>
    </recommendedName>
</protein>
<feature type="compositionally biased region" description="Pro residues" evidence="1">
    <location>
        <begin position="602"/>
        <end position="620"/>
    </location>
</feature>
<feature type="compositionally biased region" description="Pro residues" evidence="1">
    <location>
        <begin position="717"/>
        <end position="727"/>
    </location>
</feature>
<feature type="chain" id="PRO_5034790557" description="Transmembrane protein" evidence="2">
    <location>
        <begin position="24"/>
        <end position="1163"/>
    </location>
</feature>
<feature type="compositionally biased region" description="Low complexity" evidence="1">
    <location>
        <begin position="1021"/>
        <end position="1037"/>
    </location>
</feature>
<feature type="region of interest" description="Disordered" evidence="1">
    <location>
        <begin position="660"/>
        <end position="1054"/>
    </location>
</feature>
<reference evidence="3" key="1">
    <citation type="submission" date="2021-01" db="EMBL/GenBank/DDBJ databases">
        <authorList>
            <person name="Kaushik A."/>
        </authorList>
    </citation>
    <scope>NUCLEOTIDE SEQUENCE</scope>
    <source>
        <strain evidence="3">AG4-R118</strain>
    </source>
</reference>
<feature type="compositionally biased region" description="Low complexity" evidence="1">
    <location>
        <begin position="858"/>
        <end position="868"/>
    </location>
</feature>
<dbReference type="AlphaFoldDB" id="A0A8H3C9D4"/>
<feature type="region of interest" description="Disordered" evidence="1">
    <location>
        <begin position="1080"/>
        <end position="1163"/>
    </location>
</feature>
<feature type="compositionally biased region" description="Pro residues" evidence="1">
    <location>
        <begin position="671"/>
        <end position="708"/>
    </location>
</feature>
<evidence type="ECO:0000256" key="1">
    <source>
        <dbReference type="SAM" id="MobiDB-lite"/>
    </source>
</evidence>
<feature type="compositionally biased region" description="Low complexity" evidence="1">
    <location>
        <begin position="967"/>
        <end position="991"/>
    </location>
</feature>
<evidence type="ECO:0000313" key="4">
    <source>
        <dbReference type="Proteomes" id="UP000663888"/>
    </source>
</evidence>
<proteinExistence type="predicted"/>
<dbReference type="EMBL" id="CAJMWX010001209">
    <property type="protein sequence ID" value="CAE6474385.1"/>
    <property type="molecule type" value="Genomic_DNA"/>
</dbReference>
<feature type="compositionally biased region" description="Low complexity" evidence="1">
    <location>
        <begin position="1110"/>
        <end position="1120"/>
    </location>
</feature>
<name>A0A8H3C9D4_9AGAM</name>
<comment type="caution">
    <text evidence="3">The sequence shown here is derived from an EMBL/GenBank/DDBJ whole genome shotgun (WGS) entry which is preliminary data.</text>
</comment>
<gene>
    <name evidence="3" type="ORF">RDB_LOCUS113680</name>
</gene>
<feature type="signal peptide" evidence="2">
    <location>
        <begin position="1"/>
        <end position="23"/>
    </location>
</feature>
<keyword evidence="2" id="KW-0732">Signal</keyword>
<feature type="compositionally biased region" description="Low complexity" evidence="1">
    <location>
        <begin position="878"/>
        <end position="906"/>
    </location>
</feature>
<feature type="compositionally biased region" description="Pro residues" evidence="1">
    <location>
        <begin position="796"/>
        <end position="807"/>
    </location>
</feature>
<evidence type="ECO:0000256" key="2">
    <source>
        <dbReference type="SAM" id="SignalP"/>
    </source>
</evidence>
<dbReference type="Proteomes" id="UP000663888">
    <property type="component" value="Unassembled WGS sequence"/>
</dbReference>
<evidence type="ECO:0000313" key="3">
    <source>
        <dbReference type="EMBL" id="CAE6474385.1"/>
    </source>
</evidence>
<feature type="compositionally biased region" description="Polar residues" evidence="1">
    <location>
        <begin position="810"/>
        <end position="848"/>
    </location>
</feature>
<organism evidence="3 4">
    <name type="scientific">Rhizoctonia solani</name>
    <dbReference type="NCBI Taxonomy" id="456999"/>
    <lineage>
        <taxon>Eukaryota</taxon>
        <taxon>Fungi</taxon>
        <taxon>Dikarya</taxon>
        <taxon>Basidiomycota</taxon>
        <taxon>Agaricomycotina</taxon>
        <taxon>Agaricomycetes</taxon>
        <taxon>Cantharellales</taxon>
        <taxon>Ceratobasidiaceae</taxon>
        <taxon>Rhizoctonia</taxon>
    </lineage>
</organism>
<feature type="compositionally biased region" description="Polar residues" evidence="1">
    <location>
        <begin position="911"/>
        <end position="937"/>
    </location>
</feature>
<feature type="region of interest" description="Disordered" evidence="1">
    <location>
        <begin position="574"/>
        <end position="626"/>
    </location>
</feature>
<accession>A0A8H3C9D4</accession>